<dbReference type="EMBL" id="JBHRXV010000011">
    <property type="protein sequence ID" value="MFC3714035.1"/>
    <property type="molecule type" value="Genomic_DNA"/>
</dbReference>
<keyword evidence="3" id="KW-1185">Reference proteome</keyword>
<proteinExistence type="predicted"/>
<comment type="caution">
    <text evidence="2">The sequence shown here is derived from an EMBL/GenBank/DDBJ whole genome shotgun (WGS) entry which is preliminary data.</text>
</comment>
<dbReference type="RefSeq" id="WP_380863098.1">
    <property type="nucleotide sequence ID" value="NZ_JBHRXV010000011.1"/>
</dbReference>
<evidence type="ECO:0008006" key="4">
    <source>
        <dbReference type="Google" id="ProtNLM"/>
    </source>
</evidence>
<evidence type="ECO:0000313" key="2">
    <source>
        <dbReference type="EMBL" id="MFC3714035.1"/>
    </source>
</evidence>
<reference evidence="3" key="1">
    <citation type="journal article" date="2019" name="Int. J. Syst. Evol. Microbiol.">
        <title>The Global Catalogue of Microorganisms (GCM) 10K type strain sequencing project: providing services to taxonomists for standard genome sequencing and annotation.</title>
        <authorList>
            <consortium name="The Broad Institute Genomics Platform"/>
            <consortium name="The Broad Institute Genome Sequencing Center for Infectious Disease"/>
            <person name="Wu L."/>
            <person name="Ma J."/>
        </authorList>
    </citation>
    <scope>NUCLEOTIDE SEQUENCE [LARGE SCALE GENOMIC DNA]</scope>
    <source>
        <strain evidence="3">KCTC 42644</strain>
    </source>
</reference>
<feature type="signal peptide" evidence="1">
    <location>
        <begin position="1"/>
        <end position="18"/>
    </location>
</feature>
<accession>A0ABV7XEZ2</accession>
<protein>
    <recommendedName>
        <fullName evidence="4">YCII-related domain-containing protein</fullName>
    </recommendedName>
</protein>
<dbReference type="SUPFAM" id="SSF54909">
    <property type="entry name" value="Dimeric alpha+beta barrel"/>
    <property type="match status" value="1"/>
</dbReference>
<sequence length="127" mass="13669">MKYLLLTLALLSAVPAVAQPAPAAVSHMTVFNRPGPEFAKAHDPANRALIIAHQRLYQQFAREGVLIAGGRFEGEPVLGLSVFTLDVDRGAVRRALEEDPAVKAGIVAIEFRDWQLQMGGLARPAGD</sequence>
<evidence type="ECO:0000313" key="3">
    <source>
        <dbReference type="Proteomes" id="UP001595615"/>
    </source>
</evidence>
<evidence type="ECO:0000256" key="1">
    <source>
        <dbReference type="SAM" id="SignalP"/>
    </source>
</evidence>
<dbReference type="InterPro" id="IPR011008">
    <property type="entry name" value="Dimeric_a/b-barrel"/>
</dbReference>
<dbReference type="Proteomes" id="UP001595615">
    <property type="component" value="Unassembled WGS sequence"/>
</dbReference>
<name>A0ABV7XEZ2_9SPHN</name>
<feature type="chain" id="PRO_5045927016" description="YCII-related domain-containing protein" evidence="1">
    <location>
        <begin position="19"/>
        <end position="127"/>
    </location>
</feature>
<keyword evidence="1" id="KW-0732">Signal</keyword>
<organism evidence="2 3">
    <name type="scientific">Sphingoaurantiacus capsulatus</name>
    <dbReference type="NCBI Taxonomy" id="1771310"/>
    <lineage>
        <taxon>Bacteria</taxon>
        <taxon>Pseudomonadati</taxon>
        <taxon>Pseudomonadota</taxon>
        <taxon>Alphaproteobacteria</taxon>
        <taxon>Sphingomonadales</taxon>
        <taxon>Sphingosinicellaceae</taxon>
        <taxon>Sphingoaurantiacus</taxon>
    </lineage>
</organism>
<gene>
    <name evidence="2" type="ORF">ACFOMD_15795</name>
</gene>